<name>A0A1I3HVT0_9GAMM</name>
<dbReference type="Proteomes" id="UP000224607">
    <property type="component" value="Unassembled WGS sequence"/>
</dbReference>
<evidence type="ECO:0000256" key="1">
    <source>
        <dbReference type="SAM" id="Phobius"/>
    </source>
</evidence>
<accession>A0A1I3HVT0</accession>
<dbReference type="Proteomes" id="UP000198919">
    <property type="component" value="Unassembled WGS sequence"/>
</dbReference>
<reference evidence="2 5" key="3">
    <citation type="journal article" date="2017" name="Nat. Microbiol.">
        <title>Natural product diversity associated with the nematode symbionts Photorhabdus and Xenorhabdus.</title>
        <authorList>
            <person name="Tobias N.J."/>
            <person name="Wolff H."/>
            <person name="Djahanschiri B."/>
            <person name="Grundmann F."/>
            <person name="Kronenwerth M."/>
            <person name="Shi Y.M."/>
            <person name="Simonyi S."/>
            <person name="Grun P."/>
            <person name="Shapiro-Ilan D."/>
            <person name="Pidot S.J."/>
            <person name="Stinear T.P."/>
            <person name="Ebersberger I."/>
            <person name="Bode H.B."/>
        </authorList>
    </citation>
    <scope>NUCLEOTIDE SEQUENCE [LARGE SCALE GENOMIC DNA]</scope>
    <source>
        <strain evidence="2 5">DSM 17908</strain>
    </source>
</reference>
<feature type="transmembrane region" description="Helical" evidence="1">
    <location>
        <begin position="12"/>
        <end position="30"/>
    </location>
</feature>
<keyword evidence="5" id="KW-1185">Reference proteome</keyword>
<dbReference type="AlphaFoldDB" id="A0A1I3HVT0"/>
<evidence type="ECO:0000313" key="5">
    <source>
        <dbReference type="Proteomes" id="UP000224607"/>
    </source>
</evidence>
<dbReference type="EMBL" id="FORG01000001">
    <property type="protein sequence ID" value="SFI39709.1"/>
    <property type="molecule type" value="Genomic_DNA"/>
</dbReference>
<keyword evidence="1" id="KW-1133">Transmembrane helix</keyword>
<gene>
    <name evidence="3" type="ORF">SAMN05421680_10184</name>
    <name evidence="2" type="ORF">Xmau_02013</name>
</gene>
<protein>
    <submittedName>
        <fullName evidence="3">Uncharacterized protein</fullName>
    </submittedName>
</protein>
<dbReference type="EMBL" id="NITY01000006">
    <property type="protein sequence ID" value="PHM40257.1"/>
    <property type="molecule type" value="Genomic_DNA"/>
</dbReference>
<reference evidence="4" key="1">
    <citation type="submission" date="2016-10" db="EMBL/GenBank/DDBJ databases">
        <authorList>
            <person name="Varghese N."/>
            <person name="Submissions S."/>
        </authorList>
    </citation>
    <scope>NUCLEOTIDE SEQUENCE [LARGE SCALE GENOMIC DNA]</scope>
    <source>
        <strain evidence="4">DSM 17908</strain>
    </source>
</reference>
<evidence type="ECO:0000313" key="4">
    <source>
        <dbReference type="Proteomes" id="UP000198919"/>
    </source>
</evidence>
<evidence type="ECO:0000313" key="2">
    <source>
        <dbReference type="EMBL" id="PHM40257.1"/>
    </source>
</evidence>
<keyword evidence="1" id="KW-0812">Transmembrane</keyword>
<keyword evidence="1" id="KW-0472">Membrane</keyword>
<evidence type="ECO:0000313" key="3">
    <source>
        <dbReference type="EMBL" id="SFI39709.1"/>
    </source>
</evidence>
<organism evidence="3 4">
    <name type="scientific">Xenorhabdus mauleonii</name>
    <dbReference type="NCBI Taxonomy" id="351675"/>
    <lineage>
        <taxon>Bacteria</taxon>
        <taxon>Pseudomonadati</taxon>
        <taxon>Pseudomonadota</taxon>
        <taxon>Gammaproteobacteria</taxon>
        <taxon>Enterobacterales</taxon>
        <taxon>Morganellaceae</taxon>
        <taxon>Xenorhabdus</taxon>
    </lineage>
</organism>
<reference evidence="3" key="2">
    <citation type="submission" date="2016-10" db="EMBL/GenBank/DDBJ databases">
        <authorList>
            <person name="de Groot N.N."/>
        </authorList>
    </citation>
    <scope>NUCLEOTIDE SEQUENCE [LARGE SCALE GENOMIC DNA]</scope>
    <source>
        <strain evidence="3">DSM 17908</strain>
    </source>
</reference>
<proteinExistence type="predicted"/>
<sequence>MITDNDFWHSSGIALVVNLLIIIVFMMTIIDMQIV</sequence>